<protein>
    <submittedName>
        <fullName evidence="1">GNAT family N-acetyltransferase N-terminal domain protein</fullName>
    </submittedName>
</protein>
<dbReference type="Proteomes" id="UP001326613">
    <property type="component" value="Chromosome"/>
</dbReference>
<dbReference type="InterPro" id="IPR027417">
    <property type="entry name" value="P-loop_NTPase"/>
</dbReference>
<reference evidence="1 2" key="1">
    <citation type="submission" date="2022-10" db="EMBL/GenBank/DDBJ databases">
        <title>Host association and intracellularity evolved multiple times independently in the Rickettsiales.</title>
        <authorList>
            <person name="Castelli M."/>
            <person name="Nardi T."/>
            <person name="Gammuto L."/>
            <person name="Bellinzona G."/>
            <person name="Sabaneyeva E."/>
            <person name="Potekhin A."/>
            <person name="Serra V."/>
            <person name="Petroni G."/>
            <person name="Sassera D."/>
        </authorList>
    </citation>
    <scope>NUCLEOTIDE SEQUENCE [LARGE SCALE GENOMIC DNA]</scope>
    <source>
        <strain evidence="1 2">Kr 154-4</strain>
    </source>
</reference>
<keyword evidence="2" id="KW-1185">Reference proteome</keyword>
<organism evidence="1 2">
    <name type="scientific">Candidatus Trichorickettsia mobilis</name>
    <dbReference type="NCBI Taxonomy" id="1346319"/>
    <lineage>
        <taxon>Bacteria</taxon>
        <taxon>Pseudomonadati</taxon>
        <taxon>Pseudomonadota</taxon>
        <taxon>Alphaproteobacteria</taxon>
        <taxon>Rickettsiales</taxon>
        <taxon>Rickettsiaceae</taxon>
        <taxon>Rickettsieae</taxon>
        <taxon>Candidatus Trichorickettsia</taxon>
    </lineage>
</organism>
<sequence length="119" mass="13203">MRLYFIGGASGSGKTAVMPYLKELLGDGIAVYDFDDIGVPEGADKKWRQESTEKWLQKLLSNGKDACLLGQIVLGEILSCSSAKQIDKINFCLLDVNDFERIGRLKKRNTYGADQNILN</sequence>
<gene>
    <name evidence="1" type="ORF">Trichorick_00583</name>
</gene>
<name>A0ABZ0UUN3_9RICK</name>
<dbReference type="RefSeq" id="WP_323738747.1">
    <property type="nucleotide sequence ID" value="NZ_CP112932.1"/>
</dbReference>
<dbReference type="Pfam" id="PF13238">
    <property type="entry name" value="AAA_18"/>
    <property type="match status" value="1"/>
</dbReference>
<evidence type="ECO:0000313" key="2">
    <source>
        <dbReference type="Proteomes" id="UP001326613"/>
    </source>
</evidence>
<dbReference type="SUPFAM" id="SSF52540">
    <property type="entry name" value="P-loop containing nucleoside triphosphate hydrolases"/>
    <property type="match status" value="1"/>
</dbReference>
<dbReference type="EMBL" id="CP112932">
    <property type="protein sequence ID" value="WPY00698.1"/>
    <property type="molecule type" value="Genomic_DNA"/>
</dbReference>
<proteinExistence type="predicted"/>
<evidence type="ECO:0000313" key="1">
    <source>
        <dbReference type="EMBL" id="WPY00698.1"/>
    </source>
</evidence>
<dbReference type="Gene3D" id="3.40.50.300">
    <property type="entry name" value="P-loop containing nucleotide triphosphate hydrolases"/>
    <property type="match status" value="1"/>
</dbReference>
<accession>A0ABZ0UUN3</accession>